<dbReference type="EMBL" id="WBMS02000050">
    <property type="protein sequence ID" value="MWA06367.1"/>
    <property type="molecule type" value="Genomic_DNA"/>
</dbReference>
<evidence type="ECO:0000313" key="3">
    <source>
        <dbReference type="Proteomes" id="UP000462055"/>
    </source>
</evidence>
<name>A0A6I4MRC3_9ACTN</name>
<accession>A0A6I4MRC3</accession>
<evidence type="ECO:0008006" key="4">
    <source>
        <dbReference type="Google" id="ProtNLM"/>
    </source>
</evidence>
<feature type="chain" id="PRO_5026005926" description="Secreted protein" evidence="1">
    <location>
        <begin position="32"/>
        <end position="82"/>
    </location>
</feature>
<dbReference type="Proteomes" id="UP000462055">
    <property type="component" value="Unassembled WGS sequence"/>
</dbReference>
<evidence type="ECO:0000256" key="1">
    <source>
        <dbReference type="SAM" id="SignalP"/>
    </source>
</evidence>
<dbReference type="RefSeq" id="WP_151598822.1">
    <property type="nucleotide sequence ID" value="NZ_WBMS02000050.1"/>
</dbReference>
<keyword evidence="1" id="KW-0732">Signal</keyword>
<dbReference type="InterPro" id="IPR006311">
    <property type="entry name" value="TAT_signal"/>
</dbReference>
<dbReference type="PROSITE" id="PS51318">
    <property type="entry name" value="TAT"/>
    <property type="match status" value="1"/>
</dbReference>
<comment type="caution">
    <text evidence="2">The sequence shown here is derived from an EMBL/GenBank/DDBJ whole genome shotgun (WGS) entry which is preliminary data.</text>
</comment>
<proteinExistence type="predicted"/>
<dbReference type="AlphaFoldDB" id="A0A6I4MRC3"/>
<gene>
    <name evidence="2" type="ORF">F8568_039695</name>
</gene>
<organism evidence="2 3">
    <name type="scientific">Actinomadura physcomitrii</name>
    <dbReference type="NCBI Taxonomy" id="2650748"/>
    <lineage>
        <taxon>Bacteria</taxon>
        <taxon>Bacillati</taxon>
        <taxon>Actinomycetota</taxon>
        <taxon>Actinomycetes</taxon>
        <taxon>Streptosporangiales</taxon>
        <taxon>Thermomonosporaceae</taxon>
        <taxon>Actinomadura</taxon>
    </lineage>
</organism>
<protein>
    <recommendedName>
        <fullName evidence="4">Secreted protein</fullName>
    </recommendedName>
</protein>
<reference evidence="2" key="1">
    <citation type="submission" date="2019-12" db="EMBL/GenBank/DDBJ databases">
        <title>Actinomadura physcomitrii sp. nov., a novel actinomycete isolated from moss [Physcomitrium sphaericum (Ludw) Fuernr].</title>
        <authorList>
            <person name="Zhuang X."/>
        </authorList>
    </citation>
    <scope>NUCLEOTIDE SEQUENCE [LARGE SCALE GENOMIC DNA]</scope>
    <source>
        <strain evidence="2">LD22</strain>
    </source>
</reference>
<feature type="signal peptide" evidence="1">
    <location>
        <begin position="1"/>
        <end position="31"/>
    </location>
</feature>
<keyword evidence="3" id="KW-1185">Reference proteome</keyword>
<sequence length="82" mass="8712">MNLRTRAAVLAAALTTGLGLTVGVAALPAQAAPAAPAATWWDVGTYGTKSKCVDAGQQYEREGWPYRCLYVTGAGWVLEIWQ</sequence>
<evidence type="ECO:0000313" key="2">
    <source>
        <dbReference type="EMBL" id="MWA06367.1"/>
    </source>
</evidence>